<name>A0A068NQV3_FIMGI</name>
<sequence length="291" mass="30874">MSAQSYQLHEINDGIPYSANPNPFSINSQGKIVIQTYPDSGPQLAYLFEDGVTAQIAGQPNDQFFGINNSGTLVGYGDNGGFVQSSSGVQTLIQNPAGDLPFPSNISNSGVVVGTVFPSSGDFYGFTWKNGQFTPHVLPGTYGSLNGVNSSGTLVGTYYAPDDFSQYYGFIERNGVVSPLVIANCINPTPITINDRGVIVGSANQSAFPHTIGFVRNPSGSTTLIDYASSAPQTMPGPSGPMPLLWYSNDTIVYSVNNRGQIVGRFRGTYSDGVNHVSVIIPFIGDPVQHP</sequence>
<dbReference type="EMBL" id="CP007139">
    <property type="protein sequence ID" value="AIE85928.1"/>
    <property type="molecule type" value="Genomic_DNA"/>
</dbReference>
<gene>
    <name evidence="1" type="ORF">OP10G_2560</name>
</gene>
<dbReference type="Proteomes" id="UP000027982">
    <property type="component" value="Chromosome"/>
</dbReference>
<dbReference type="eggNOG" id="COG5563">
    <property type="taxonomic scope" value="Bacteria"/>
</dbReference>
<reference evidence="1 2" key="1">
    <citation type="journal article" date="2014" name="PLoS ONE">
        <title>The first complete genome sequence of the class fimbriimonadia in the phylum armatimonadetes.</title>
        <authorList>
            <person name="Hu Z.Y."/>
            <person name="Wang Y.Z."/>
            <person name="Im W.T."/>
            <person name="Wang S.Y."/>
            <person name="Zhao G.P."/>
            <person name="Zheng H.J."/>
            <person name="Quan Z.X."/>
        </authorList>
    </citation>
    <scope>NUCLEOTIDE SEQUENCE [LARGE SCALE GENOMIC DNA]</scope>
    <source>
        <strain evidence="1">Gsoil 348</strain>
    </source>
</reference>
<evidence type="ECO:0000313" key="2">
    <source>
        <dbReference type="Proteomes" id="UP000027982"/>
    </source>
</evidence>
<keyword evidence="2" id="KW-1185">Reference proteome</keyword>
<proteinExistence type="predicted"/>
<dbReference type="HOGENOM" id="CLU_955627_0_0_0"/>
<dbReference type="RefSeq" id="WP_144241133.1">
    <property type="nucleotide sequence ID" value="NZ_CP007139.1"/>
</dbReference>
<accession>A0A068NQV3</accession>
<dbReference type="AlphaFoldDB" id="A0A068NQV3"/>
<dbReference type="KEGG" id="fgi:OP10G_2560"/>
<organism evidence="1 2">
    <name type="scientific">Fimbriimonas ginsengisoli Gsoil 348</name>
    <dbReference type="NCBI Taxonomy" id="661478"/>
    <lineage>
        <taxon>Bacteria</taxon>
        <taxon>Bacillati</taxon>
        <taxon>Armatimonadota</taxon>
        <taxon>Fimbriimonadia</taxon>
        <taxon>Fimbriimonadales</taxon>
        <taxon>Fimbriimonadaceae</taxon>
        <taxon>Fimbriimonas</taxon>
    </lineage>
</organism>
<evidence type="ECO:0000313" key="1">
    <source>
        <dbReference type="EMBL" id="AIE85928.1"/>
    </source>
</evidence>
<protein>
    <submittedName>
        <fullName evidence="1">Uncharacterized protein</fullName>
    </submittedName>
</protein>